<keyword evidence="1" id="KW-1133">Transmembrane helix</keyword>
<proteinExistence type="predicted"/>
<dbReference type="AlphaFoldDB" id="A0A850EQT1"/>
<comment type="caution">
    <text evidence="2">The sequence shown here is derived from an EMBL/GenBank/DDBJ whole genome shotgun (WGS) entry which is preliminary data.</text>
</comment>
<keyword evidence="1" id="KW-0812">Transmembrane</keyword>
<sequence length="58" mass="6675">MMRDPRSEDFEAKEQEQVLVQESVDPRITASNAIKYTAYVMLLFGLLYFLAAYLGPML</sequence>
<keyword evidence="1" id="KW-0472">Membrane</keyword>
<evidence type="ECO:0000313" key="2">
    <source>
        <dbReference type="EMBL" id="NUU62130.1"/>
    </source>
</evidence>
<organism evidence="2 3">
    <name type="scientific">Paenibacillus agri</name>
    <dbReference type="NCBI Taxonomy" id="2744309"/>
    <lineage>
        <taxon>Bacteria</taxon>
        <taxon>Bacillati</taxon>
        <taxon>Bacillota</taxon>
        <taxon>Bacilli</taxon>
        <taxon>Bacillales</taxon>
        <taxon>Paenibacillaceae</taxon>
        <taxon>Paenibacillus</taxon>
    </lineage>
</organism>
<reference evidence="2" key="1">
    <citation type="submission" date="2020-06" db="EMBL/GenBank/DDBJ databases">
        <title>Paenibacillus sp. nov., isolated from soil.</title>
        <authorList>
            <person name="Seo Y.L."/>
        </authorList>
    </citation>
    <scope>NUCLEOTIDE SEQUENCE [LARGE SCALE GENOMIC DNA]</scope>
    <source>
        <strain evidence="2">JW14</strain>
    </source>
</reference>
<dbReference type="EMBL" id="JABWCS010000213">
    <property type="protein sequence ID" value="NUU62130.1"/>
    <property type="molecule type" value="Genomic_DNA"/>
</dbReference>
<evidence type="ECO:0000256" key="1">
    <source>
        <dbReference type="SAM" id="Phobius"/>
    </source>
</evidence>
<dbReference type="Proteomes" id="UP000564806">
    <property type="component" value="Unassembled WGS sequence"/>
</dbReference>
<accession>A0A850EQT1</accession>
<protein>
    <submittedName>
        <fullName evidence="2">Uncharacterized protein</fullName>
    </submittedName>
</protein>
<keyword evidence="3" id="KW-1185">Reference proteome</keyword>
<gene>
    <name evidence="2" type="ORF">HPT30_17445</name>
</gene>
<dbReference type="RefSeq" id="WP_175372629.1">
    <property type="nucleotide sequence ID" value="NZ_JABWCS010000213.1"/>
</dbReference>
<evidence type="ECO:0000313" key="3">
    <source>
        <dbReference type="Proteomes" id="UP000564806"/>
    </source>
</evidence>
<name>A0A850EQT1_9BACL</name>
<feature type="transmembrane region" description="Helical" evidence="1">
    <location>
        <begin position="36"/>
        <end position="55"/>
    </location>
</feature>